<evidence type="ECO:0000256" key="3">
    <source>
        <dbReference type="ARBA" id="ARBA00022692"/>
    </source>
</evidence>
<name>A0A8S2F7P1_9BILA</name>
<dbReference type="Proteomes" id="UP000682733">
    <property type="component" value="Unassembled WGS sequence"/>
</dbReference>
<evidence type="ECO:0000256" key="4">
    <source>
        <dbReference type="ARBA" id="ARBA00022989"/>
    </source>
</evidence>
<feature type="transmembrane region" description="Helical" evidence="10">
    <location>
        <begin position="51"/>
        <end position="73"/>
    </location>
</feature>
<feature type="transmembrane region" description="Helical" evidence="10">
    <location>
        <begin position="191"/>
        <end position="213"/>
    </location>
</feature>
<dbReference type="GO" id="GO:0005886">
    <property type="term" value="C:plasma membrane"/>
    <property type="evidence" value="ECO:0007669"/>
    <property type="project" value="UniProtKB-SubCell"/>
</dbReference>
<keyword evidence="8 9" id="KW-0807">Transducer</keyword>
<proteinExistence type="inferred from homology"/>
<dbReference type="SMART" id="SM01381">
    <property type="entry name" value="7TM_GPCR_Srsx"/>
    <property type="match status" value="1"/>
</dbReference>
<dbReference type="GO" id="GO:0004930">
    <property type="term" value="F:G protein-coupled receptor activity"/>
    <property type="evidence" value="ECO:0007669"/>
    <property type="project" value="UniProtKB-KW"/>
</dbReference>
<keyword evidence="7 9" id="KW-0675">Receptor</keyword>
<dbReference type="InterPro" id="IPR017452">
    <property type="entry name" value="GPCR_Rhodpsn_7TM"/>
</dbReference>
<evidence type="ECO:0000256" key="2">
    <source>
        <dbReference type="ARBA" id="ARBA00022475"/>
    </source>
</evidence>
<dbReference type="Gene3D" id="1.20.1070.10">
    <property type="entry name" value="Rhodopsin 7-helix transmembrane proteins"/>
    <property type="match status" value="1"/>
</dbReference>
<feature type="transmembrane region" description="Helical" evidence="10">
    <location>
        <begin position="89"/>
        <end position="110"/>
    </location>
</feature>
<keyword evidence="5 9" id="KW-0297">G-protein coupled receptor</keyword>
<evidence type="ECO:0000259" key="11">
    <source>
        <dbReference type="PROSITE" id="PS50262"/>
    </source>
</evidence>
<evidence type="ECO:0000256" key="1">
    <source>
        <dbReference type="ARBA" id="ARBA00004651"/>
    </source>
</evidence>
<keyword evidence="4 10" id="KW-1133">Transmembrane helix</keyword>
<accession>A0A8S2F7P1</accession>
<comment type="similarity">
    <text evidence="9">Belongs to the G-protein coupled receptor 1 family.</text>
</comment>
<evidence type="ECO:0000313" key="13">
    <source>
        <dbReference type="EMBL" id="CAF4187782.1"/>
    </source>
</evidence>
<dbReference type="EMBL" id="CAJOBA010046307">
    <property type="protein sequence ID" value="CAF4187782.1"/>
    <property type="molecule type" value="Genomic_DNA"/>
</dbReference>
<evidence type="ECO:0000256" key="8">
    <source>
        <dbReference type="ARBA" id="ARBA00023224"/>
    </source>
</evidence>
<keyword evidence="2" id="KW-1003">Cell membrane</keyword>
<dbReference type="PRINTS" id="PR00237">
    <property type="entry name" value="GPCRRHODOPSN"/>
</dbReference>
<feature type="transmembrane region" description="Helical" evidence="10">
    <location>
        <begin position="367"/>
        <end position="388"/>
    </location>
</feature>
<comment type="caution">
    <text evidence="12">The sequence shown here is derived from an EMBL/GenBank/DDBJ whole genome shotgun (WGS) entry which is preliminary data.</text>
</comment>
<feature type="transmembrane region" description="Helical" evidence="10">
    <location>
        <begin position="131"/>
        <end position="153"/>
    </location>
</feature>
<dbReference type="Pfam" id="PF00001">
    <property type="entry name" value="7tm_1"/>
    <property type="match status" value="1"/>
</dbReference>
<evidence type="ECO:0000313" key="12">
    <source>
        <dbReference type="EMBL" id="CAF1379148.1"/>
    </source>
</evidence>
<evidence type="ECO:0000256" key="5">
    <source>
        <dbReference type="ARBA" id="ARBA00023040"/>
    </source>
</evidence>
<dbReference type="PROSITE" id="PS50262">
    <property type="entry name" value="G_PROTEIN_RECEP_F1_2"/>
    <property type="match status" value="1"/>
</dbReference>
<reference evidence="12" key="1">
    <citation type="submission" date="2021-02" db="EMBL/GenBank/DDBJ databases">
        <authorList>
            <person name="Nowell W R."/>
        </authorList>
    </citation>
    <scope>NUCLEOTIDE SEQUENCE</scope>
</reference>
<evidence type="ECO:0000313" key="14">
    <source>
        <dbReference type="Proteomes" id="UP000677228"/>
    </source>
</evidence>
<keyword evidence="3 9" id="KW-0812">Transmembrane</keyword>
<feature type="domain" description="G-protein coupled receptors family 1 profile" evidence="11">
    <location>
        <begin position="30"/>
        <end position="424"/>
    </location>
</feature>
<dbReference type="PANTHER" id="PTHR24248:SF185">
    <property type="entry name" value="DOPAMINE RECEPTOR 2"/>
    <property type="match status" value="1"/>
</dbReference>
<dbReference type="AlphaFoldDB" id="A0A8S2F7P1"/>
<dbReference type="PANTHER" id="PTHR24248">
    <property type="entry name" value="ADRENERGIC RECEPTOR-RELATED G-PROTEIN COUPLED RECEPTOR"/>
    <property type="match status" value="1"/>
</dbReference>
<dbReference type="EMBL" id="CAJNOK010024620">
    <property type="protein sequence ID" value="CAF1379148.1"/>
    <property type="molecule type" value="Genomic_DNA"/>
</dbReference>
<evidence type="ECO:0000256" key="7">
    <source>
        <dbReference type="ARBA" id="ARBA00023170"/>
    </source>
</evidence>
<feature type="transmembrane region" description="Helical" evidence="10">
    <location>
        <begin position="15"/>
        <end position="39"/>
    </location>
</feature>
<dbReference type="InterPro" id="IPR000276">
    <property type="entry name" value="GPCR_Rhodpsn"/>
</dbReference>
<protein>
    <recommendedName>
        <fullName evidence="11">G-protein coupled receptors family 1 profile domain-containing protein</fullName>
    </recommendedName>
</protein>
<gene>
    <name evidence="12" type="ORF">OVA965_LOCUS32030</name>
    <name evidence="13" type="ORF">TMI583_LOCUS32881</name>
</gene>
<dbReference type="PROSITE" id="PS00237">
    <property type="entry name" value="G_PROTEIN_RECEP_F1_1"/>
    <property type="match status" value="1"/>
</dbReference>
<evidence type="ECO:0000256" key="6">
    <source>
        <dbReference type="ARBA" id="ARBA00023136"/>
    </source>
</evidence>
<comment type="subcellular location">
    <subcellularLocation>
        <location evidence="1">Cell membrane</location>
        <topology evidence="1">Multi-pass membrane protein</topology>
    </subcellularLocation>
</comment>
<sequence length="494" mass="57304">MDNLTVTVIEWRHPILAVILLCLCIMTIFGNILVIRAVFHENQLHSSTYYYVVSLAFADLFVGCIVIPFALIFEMTNGYWLFGRFLCDFWHAMDIFASTASILALCVIALDRYIAITNPILYPNSFISRKWNYMIFAIWTCSAILSFPIIAYWGSTTAQTTTSSSSSNKLLSNVSKLHFSDGRCEFPSDPYYIVFSSLVSFYLPLFVMVFVYARIFCEANRQMVALRSGFKYTNGSISSYKSISTIIPKFSFKQTVVEKKNPDKNNNTNNKRKLITSLIQQNDDELYENYNLVENQQQQQQQQKSSEILTLRIHHGKYQPQKTIPSSTIAREQHHSHLFSTLISNRFIRTPKNLGKKFSKFSRDQKAAKVLGIVMGVFVACWLPFFAYHILSGVFLIRSSNHELLFKIFTWLGYTNSALNFHVYVLTSREFRQAFIKLLCKQRFQRKQQRQIDIKRLKWNMTSVNPSYSLPSTIVNIHSNQQQQPQPQQQQQLY</sequence>
<feature type="transmembrane region" description="Helical" evidence="10">
    <location>
        <begin position="408"/>
        <end position="427"/>
    </location>
</feature>
<dbReference type="SUPFAM" id="SSF81321">
    <property type="entry name" value="Family A G protein-coupled receptor-like"/>
    <property type="match status" value="1"/>
</dbReference>
<evidence type="ECO:0000256" key="9">
    <source>
        <dbReference type="RuleBase" id="RU000688"/>
    </source>
</evidence>
<dbReference type="GO" id="GO:0043410">
    <property type="term" value="P:positive regulation of MAPK cascade"/>
    <property type="evidence" value="ECO:0007669"/>
    <property type="project" value="TreeGrafter"/>
</dbReference>
<dbReference type="GO" id="GO:0071880">
    <property type="term" value="P:adenylate cyclase-activating adrenergic receptor signaling pathway"/>
    <property type="evidence" value="ECO:0007669"/>
    <property type="project" value="TreeGrafter"/>
</dbReference>
<evidence type="ECO:0000256" key="10">
    <source>
        <dbReference type="SAM" id="Phobius"/>
    </source>
</evidence>
<keyword evidence="6 10" id="KW-0472">Membrane</keyword>
<organism evidence="12 14">
    <name type="scientific">Didymodactylos carnosus</name>
    <dbReference type="NCBI Taxonomy" id="1234261"/>
    <lineage>
        <taxon>Eukaryota</taxon>
        <taxon>Metazoa</taxon>
        <taxon>Spiralia</taxon>
        <taxon>Gnathifera</taxon>
        <taxon>Rotifera</taxon>
        <taxon>Eurotatoria</taxon>
        <taxon>Bdelloidea</taxon>
        <taxon>Philodinida</taxon>
        <taxon>Philodinidae</taxon>
        <taxon>Didymodactylos</taxon>
    </lineage>
</organism>
<dbReference type="Proteomes" id="UP000677228">
    <property type="component" value="Unassembled WGS sequence"/>
</dbReference>